<name>A0ABN8IP13_9NEOP</name>
<protein>
    <submittedName>
        <fullName evidence="1">Uncharacterized protein</fullName>
    </submittedName>
</protein>
<evidence type="ECO:0000313" key="1">
    <source>
        <dbReference type="EMBL" id="CAH2061172.1"/>
    </source>
</evidence>
<accession>A0ABN8IP13</accession>
<feature type="non-terminal residue" evidence="1">
    <location>
        <position position="1"/>
    </location>
</feature>
<keyword evidence="2" id="KW-1185">Reference proteome</keyword>
<proteinExistence type="predicted"/>
<sequence length="166" mass="18217">MVHNCWKLKGNDRTITLTEVSPRIGGVRNKRQLSEHPVAHFRNNSQFPVQFLAMQTVQKPRAAHSLSAFGGVCLWVAVRARGRVPSPPAAAADNAAAGVVYPRLFLCRNRPPPASPSRSRINRIKVELAALMGGALQSLAPRAQRTFFFRYLKLLSASISPIPAAR</sequence>
<gene>
    <name evidence="1" type="ORF">IPOD504_LOCUS11332</name>
</gene>
<organism evidence="1 2">
    <name type="scientific">Iphiclides podalirius</name>
    <name type="common">scarce swallowtail</name>
    <dbReference type="NCBI Taxonomy" id="110791"/>
    <lineage>
        <taxon>Eukaryota</taxon>
        <taxon>Metazoa</taxon>
        <taxon>Ecdysozoa</taxon>
        <taxon>Arthropoda</taxon>
        <taxon>Hexapoda</taxon>
        <taxon>Insecta</taxon>
        <taxon>Pterygota</taxon>
        <taxon>Neoptera</taxon>
        <taxon>Endopterygota</taxon>
        <taxon>Lepidoptera</taxon>
        <taxon>Glossata</taxon>
        <taxon>Ditrysia</taxon>
        <taxon>Papilionoidea</taxon>
        <taxon>Papilionidae</taxon>
        <taxon>Papilioninae</taxon>
        <taxon>Iphiclides</taxon>
    </lineage>
</organism>
<dbReference type="EMBL" id="OW152839">
    <property type="protein sequence ID" value="CAH2061172.1"/>
    <property type="molecule type" value="Genomic_DNA"/>
</dbReference>
<reference evidence="1" key="1">
    <citation type="submission" date="2022-03" db="EMBL/GenBank/DDBJ databases">
        <authorList>
            <person name="Martin H S."/>
        </authorList>
    </citation>
    <scope>NUCLEOTIDE SEQUENCE</scope>
</reference>
<dbReference type="Proteomes" id="UP000837857">
    <property type="component" value="Chromosome 27"/>
</dbReference>
<evidence type="ECO:0000313" key="2">
    <source>
        <dbReference type="Proteomes" id="UP000837857"/>
    </source>
</evidence>